<feature type="transmembrane region" description="Helical" evidence="1">
    <location>
        <begin position="53"/>
        <end position="74"/>
    </location>
</feature>
<dbReference type="SMART" id="SM00267">
    <property type="entry name" value="GGDEF"/>
    <property type="match status" value="1"/>
</dbReference>
<dbReference type="PROSITE" id="PS50883">
    <property type="entry name" value="EAL"/>
    <property type="match status" value="1"/>
</dbReference>
<dbReference type="PANTHER" id="PTHR33121:SF79">
    <property type="entry name" value="CYCLIC DI-GMP PHOSPHODIESTERASE PDED-RELATED"/>
    <property type="match status" value="1"/>
</dbReference>
<dbReference type="InterPro" id="IPR000160">
    <property type="entry name" value="GGDEF_dom"/>
</dbReference>
<dbReference type="PROSITE" id="PS50924">
    <property type="entry name" value="MHYT"/>
    <property type="match status" value="1"/>
</dbReference>
<feature type="transmembrane region" description="Helical" evidence="1">
    <location>
        <begin position="120"/>
        <end position="141"/>
    </location>
</feature>
<dbReference type="InterPro" id="IPR050706">
    <property type="entry name" value="Cyclic-di-GMP_PDE-like"/>
</dbReference>
<feature type="transmembrane region" description="Helical" evidence="1">
    <location>
        <begin position="222"/>
        <end position="244"/>
    </location>
</feature>
<proteinExistence type="predicted"/>
<gene>
    <name evidence="5" type="ORF">SporoS204_07490</name>
</gene>
<dbReference type="SUPFAM" id="SSF55073">
    <property type="entry name" value="Nucleotide cyclase"/>
    <property type="match status" value="1"/>
</dbReference>
<feature type="transmembrane region" description="Helical" evidence="1">
    <location>
        <begin position="20"/>
        <end position="41"/>
    </location>
</feature>
<dbReference type="EMBL" id="CP015108">
    <property type="protein sequence ID" value="ARF14001.1"/>
    <property type="molecule type" value="Genomic_DNA"/>
</dbReference>
<reference evidence="5 6" key="1">
    <citation type="submission" date="2016-04" db="EMBL/GenBank/DDBJ databases">
        <title>Comparative Genomics and Epigenetics of Sporosarcina ureae.</title>
        <authorList>
            <person name="Oliver A.S."/>
            <person name="Cooper K.K."/>
        </authorList>
    </citation>
    <scope>NUCLEOTIDE SEQUENCE [LARGE SCALE GENOMIC DNA]</scope>
    <source>
        <strain evidence="5 6">S204</strain>
    </source>
</reference>
<evidence type="ECO:0000313" key="5">
    <source>
        <dbReference type="EMBL" id="ARF14001.1"/>
    </source>
</evidence>
<dbReference type="RefSeq" id="WP_029055182.1">
    <property type="nucleotide sequence ID" value="NZ_CP015108.1"/>
</dbReference>
<accession>A0ABM6JUS0</accession>
<protein>
    <recommendedName>
        <fullName evidence="7">EAL domain-containing protein</fullName>
    </recommendedName>
</protein>
<dbReference type="CDD" id="cd01948">
    <property type="entry name" value="EAL"/>
    <property type="match status" value="1"/>
</dbReference>
<evidence type="ECO:0000259" key="3">
    <source>
        <dbReference type="PROSITE" id="PS50887"/>
    </source>
</evidence>
<keyword evidence="1" id="KW-0812">Transmembrane</keyword>
<dbReference type="Proteomes" id="UP000192486">
    <property type="component" value="Chromosome"/>
</dbReference>
<evidence type="ECO:0000256" key="1">
    <source>
        <dbReference type="PROSITE-ProRule" id="PRU00244"/>
    </source>
</evidence>
<evidence type="ECO:0008006" key="7">
    <source>
        <dbReference type="Google" id="ProtNLM"/>
    </source>
</evidence>
<sequence length="676" mass="76559">MFSTPDYKEYLQLIGSFSSKMILVSVLVIAFASYTTLVLYERMLKPSFFKREVWLLLASLALSFGIWATHFLAMNSLLLPVEMHVHYGWAFICIVPIFFATLLAFQLVRSPMKACWRHAVGAALIAQGMSAMQYLGMKAIIVDALIVYDWKLLIAGNLIGGLLVYLALREISNPRGISLSIAFVMFFLTVGTLSLHYLGIFGTNYYIEEGQALHESVMHMEIMNALIGVGVGLLLLGMLLTSYIDRYVDYWLRYYDVLTKLPNRRNWERCLAEDVATGGVAIWNFPDLPRINQLYGYTEGDKILKQIGALLAKWKPSYAQLYRVSGNRFLFCVEQTGRTTDFYKNLVIMQSEIDQLLPIKSQEMRYACGLAQADQNKSVKTLYKEALMVIEQAAASHEWGLLTFDPVIHGKSYEQDVLRDISEALDERHIYLVYQPKVKGATHEFVGVEALLRWTHPKLGSIPPATFVPILEQEGRMGEVTDWIIREVCRQIHNWDSQGIHVPQVAINIPGEYVTEPRLLNLLWKETNAYRFDPSRIELEITETSTAKSTTQAIAAMKQFRRYGFSIALDDFGTGVSSLSFLQQMPITTLKIDKSFTDGVPAPAKKSAVLNAIIAIGCPMDLTIVVEGVERLEQVEFLLDMKSDLTFQGYYFSKPLTVPQFEKWLANSNKLGFVHP</sequence>
<dbReference type="Pfam" id="PF00990">
    <property type="entry name" value="GGDEF"/>
    <property type="match status" value="1"/>
</dbReference>
<name>A0ABM6JUS0_SPOUR</name>
<dbReference type="SMART" id="SM00052">
    <property type="entry name" value="EAL"/>
    <property type="match status" value="1"/>
</dbReference>
<dbReference type="PROSITE" id="PS50887">
    <property type="entry name" value="GGDEF"/>
    <property type="match status" value="1"/>
</dbReference>
<organism evidence="5 6">
    <name type="scientific">Sporosarcina ureae</name>
    <dbReference type="NCBI Taxonomy" id="1571"/>
    <lineage>
        <taxon>Bacteria</taxon>
        <taxon>Bacillati</taxon>
        <taxon>Bacillota</taxon>
        <taxon>Bacilli</taxon>
        <taxon>Bacillales</taxon>
        <taxon>Caryophanaceae</taxon>
        <taxon>Sporosarcina</taxon>
    </lineage>
</organism>
<dbReference type="InterPro" id="IPR035919">
    <property type="entry name" value="EAL_sf"/>
</dbReference>
<feature type="transmembrane region" description="Helical" evidence="1">
    <location>
        <begin position="86"/>
        <end position="108"/>
    </location>
</feature>
<keyword evidence="6" id="KW-1185">Reference proteome</keyword>
<feature type="transmembrane region" description="Helical" evidence="1">
    <location>
        <begin position="180"/>
        <end position="202"/>
    </location>
</feature>
<dbReference type="PANTHER" id="PTHR33121">
    <property type="entry name" value="CYCLIC DI-GMP PHOSPHODIESTERASE PDEF"/>
    <property type="match status" value="1"/>
</dbReference>
<feature type="domain" description="MHYT" evidence="4">
    <location>
        <begin position="17"/>
        <end position="206"/>
    </location>
</feature>
<dbReference type="Gene3D" id="3.30.70.270">
    <property type="match status" value="1"/>
</dbReference>
<dbReference type="InterPro" id="IPR001633">
    <property type="entry name" value="EAL_dom"/>
</dbReference>
<keyword evidence="1" id="KW-1133">Transmembrane helix</keyword>
<dbReference type="Gene3D" id="3.20.20.450">
    <property type="entry name" value="EAL domain"/>
    <property type="match status" value="1"/>
</dbReference>
<evidence type="ECO:0000313" key="6">
    <source>
        <dbReference type="Proteomes" id="UP000192486"/>
    </source>
</evidence>
<feature type="domain" description="EAL" evidence="2">
    <location>
        <begin position="414"/>
        <end position="669"/>
    </location>
</feature>
<dbReference type="Pfam" id="PF00563">
    <property type="entry name" value="EAL"/>
    <property type="match status" value="1"/>
</dbReference>
<dbReference type="SUPFAM" id="SSF141868">
    <property type="entry name" value="EAL domain-like"/>
    <property type="match status" value="1"/>
</dbReference>
<feature type="transmembrane region" description="Helical" evidence="1">
    <location>
        <begin position="147"/>
        <end position="168"/>
    </location>
</feature>
<dbReference type="InterPro" id="IPR043128">
    <property type="entry name" value="Rev_trsase/Diguanyl_cyclase"/>
</dbReference>
<evidence type="ECO:0000259" key="4">
    <source>
        <dbReference type="PROSITE" id="PS50924"/>
    </source>
</evidence>
<dbReference type="InterPro" id="IPR029787">
    <property type="entry name" value="Nucleotide_cyclase"/>
</dbReference>
<evidence type="ECO:0000259" key="2">
    <source>
        <dbReference type="PROSITE" id="PS50883"/>
    </source>
</evidence>
<dbReference type="InterPro" id="IPR005330">
    <property type="entry name" value="MHYT_dom"/>
</dbReference>
<keyword evidence="1" id="KW-0472">Membrane</keyword>
<feature type="domain" description="GGDEF" evidence="3">
    <location>
        <begin position="276"/>
        <end position="406"/>
    </location>
</feature>